<organism evidence="3 4">
    <name type="scientific">Planococcus antarcticus DSM 14505</name>
    <dbReference type="NCBI Taxonomy" id="1185653"/>
    <lineage>
        <taxon>Bacteria</taxon>
        <taxon>Bacillati</taxon>
        <taxon>Bacillota</taxon>
        <taxon>Bacilli</taxon>
        <taxon>Bacillales</taxon>
        <taxon>Caryophanaceae</taxon>
        <taxon>Planococcus</taxon>
    </lineage>
</organism>
<dbReference type="EMBL" id="AJYB01000014">
    <property type="protein sequence ID" value="EIM07553.1"/>
    <property type="molecule type" value="Genomic_DNA"/>
</dbReference>
<feature type="region of interest" description="Disordered" evidence="1">
    <location>
        <begin position="1"/>
        <end position="96"/>
    </location>
</feature>
<evidence type="ECO:0000256" key="1">
    <source>
        <dbReference type="SAM" id="MobiDB-lite"/>
    </source>
</evidence>
<dbReference type="EMBL" id="CP016534">
    <property type="protein sequence ID" value="ANU09842.1"/>
    <property type="molecule type" value="Genomic_DNA"/>
</dbReference>
<reference evidence="3 4" key="1">
    <citation type="journal article" date="2012" name="J. Bacteriol.">
        <title>Genome Sequence of the Antarctic Psychrophile Bacterium Planococcus antarcticus DSM 14505.</title>
        <authorList>
            <person name="Margolles A."/>
            <person name="Gueimonde M."/>
            <person name="Sanchez B."/>
        </authorList>
    </citation>
    <scope>NUCLEOTIDE SEQUENCE [LARGE SCALE GENOMIC DNA]</scope>
    <source>
        <strain evidence="3 4">DSM 14505</strain>
    </source>
</reference>
<sequence length="96" mass="10697">MDKEEKKQWTSENYKYTGTDSEKVETQSNTGKNDSDYDGGHPSDTSNEEHKFKENEQEHSASDSYNSGKNDSDYDGGHPADVNPKSGNQVSSKDKS</sequence>
<dbReference type="Proteomes" id="UP000092661">
    <property type="component" value="Chromosome"/>
</dbReference>
<reference evidence="5" key="2">
    <citation type="submission" date="2016-07" db="EMBL/GenBank/DDBJ databases">
        <authorList>
            <person name="See-Too W.S."/>
        </authorList>
    </citation>
    <scope>NUCLEOTIDE SEQUENCE [LARGE SCALE GENOMIC DNA]</scope>
    <source>
        <strain evidence="5">DSM 14505</strain>
    </source>
</reference>
<feature type="compositionally biased region" description="Basic and acidic residues" evidence="1">
    <location>
        <begin position="33"/>
        <end position="61"/>
    </location>
</feature>
<dbReference type="KEGG" id="pana:BBH88_05780"/>
<evidence type="ECO:0000313" key="2">
    <source>
        <dbReference type="EMBL" id="ANU09842.1"/>
    </source>
</evidence>
<evidence type="ECO:0000313" key="4">
    <source>
        <dbReference type="Proteomes" id="UP000004725"/>
    </source>
</evidence>
<dbReference type="AlphaFoldDB" id="A0A1C7DEK2"/>
<name>A0A1C7DEK2_9BACL</name>
<feature type="compositionally biased region" description="Polar residues" evidence="1">
    <location>
        <begin position="85"/>
        <end position="96"/>
    </location>
</feature>
<gene>
    <name evidence="3" type="ORF">A1A1_05067</name>
    <name evidence="2" type="ORF">BBH88_05780</name>
</gene>
<evidence type="ECO:0000313" key="5">
    <source>
        <dbReference type="Proteomes" id="UP000092661"/>
    </source>
</evidence>
<feature type="compositionally biased region" description="Polar residues" evidence="1">
    <location>
        <begin position="10"/>
        <end position="19"/>
    </location>
</feature>
<dbReference type="RefSeq" id="WP_006829021.1">
    <property type="nucleotide sequence ID" value="NZ_AJYB01000014.1"/>
</dbReference>
<proteinExistence type="predicted"/>
<dbReference type="OrthoDB" id="2428296at2"/>
<reference evidence="2" key="3">
    <citation type="submission" date="2016-10" db="EMBL/GenBank/DDBJ databases">
        <authorList>
            <person name="See-Too W.S."/>
        </authorList>
    </citation>
    <scope>NUCLEOTIDE SEQUENCE</scope>
    <source>
        <strain evidence="2">DSM 14505</strain>
    </source>
</reference>
<accession>A0A1C7DEK2</accession>
<protein>
    <submittedName>
        <fullName evidence="3">Uncharacterized protein</fullName>
    </submittedName>
</protein>
<keyword evidence="5" id="KW-1185">Reference proteome</keyword>
<evidence type="ECO:0000313" key="3">
    <source>
        <dbReference type="EMBL" id="EIM07553.1"/>
    </source>
</evidence>
<dbReference type="Proteomes" id="UP000004725">
    <property type="component" value="Unassembled WGS sequence"/>
</dbReference>